<feature type="transmembrane region" description="Helical" evidence="7">
    <location>
        <begin position="113"/>
        <end position="139"/>
    </location>
</feature>
<gene>
    <name evidence="9" type="ORF">SAMN04487967_1749</name>
</gene>
<evidence type="ECO:0000256" key="2">
    <source>
        <dbReference type="ARBA" id="ARBA00022448"/>
    </source>
</evidence>
<dbReference type="SUPFAM" id="SSF161098">
    <property type="entry name" value="MetI-like"/>
    <property type="match status" value="1"/>
</dbReference>
<feature type="transmembrane region" description="Helical" evidence="7">
    <location>
        <begin position="191"/>
        <end position="210"/>
    </location>
</feature>
<evidence type="ECO:0000256" key="7">
    <source>
        <dbReference type="RuleBase" id="RU363032"/>
    </source>
</evidence>
<protein>
    <submittedName>
        <fullName evidence="9">Peptide/nickel transport system permease protein</fullName>
    </submittedName>
</protein>
<evidence type="ECO:0000313" key="9">
    <source>
        <dbReference type="EMBL" id="SEH14748.1"/>
    </source>
</evidence>
<dbReference type="PROSITE" id="PS50928">
    <property type="entry name" value="ABC_TM1"/>
    <property type="match status" value="1"/>
</dbReference>
<dbReference type="CDD" id="cd06261">
    <property type="entry name" value="TM_PBP2"/>
    <property type="match status" value="1"/>
</dbReference>
<dbReference type="InterPro" id="IPR050366">
    <property type="entry name" value="BP-dependent_transpt_permease"/>
</dbReference>
<evidence type="ECO:0000259" key="8">
    <source>
        <dbReference type="PROSITE" id="PS50928"/>
    </source>
</evidence>
<keyword evidence="4 7" id="KW-0812">Transmembrane</keyword>
<dbReference type="InterPro" id="IPR000515">
    <property type="entry name" value="MetI-like"/>
</dbReference>
<feature type="domain" description="ABC transmembrane type-1" evidence="8">
    <location>
        <begin position="109"/>
        <end position="319"/>
    </location>
</feature>
<dbReference type="InterPro" id="IPR035906">
    <property type="entry name" value="MetI-like_sf"/>
</dbReference>
<dbReference type="Pfam" id="PF00528">
    <property type="entry name" value="BPD_transp_1"/>
    <property type="match status" value="1"/>
</dbReference>
<dbReference type="GO" id="GO:0005886">
    <property type="term" value="C:plasma membrane"/>
    <property type="evidence" value="ECO:0007669"/>
    <property type="project" value="UniProtKB-SubCell"/>
</dbReference>
<feature type="transmembrane region" description="Helical" evidence="7">
    <location>
        <begin position="253"/>
        <end position="276"/>
    </location>
</feature>
<dbReference type="RefSeq" id="WP_090506682.1">
    <property type="nucleotide sequence ID" value="NZ_FNWL01000002.1"/>
</dbReference>
<evidence type="ECO:0000256" key="5">
    <source>
        <dbReference type="ARBA" id="ARBA00022989"/>
    </source>
</evidence>
<dbReference type="PANTHER" id="PTHR43386:SF1">
    <property type="entry name" value="D,D-DIPEPTIDE TRANSPORT SYSTEM PERMEASE PROTEIN DDPC-RELATED"/>
    <property type="match status" value="1"/>
</dbReference>
<keyword evidence="10" id="KW-1185">Reference proteome</keyword>
<keyword evidence="5 7" id="KW-1133">Transmembrane helix</keyword>
<dbReference type="EMBL" id="FNWL01000002">
    <property type="protein sequence ID" value="SEH14748.1"/>
    <property type="molecule type" value="Genomic_DNA"/>
</dbReference>
<dbReference type="PANTHER" id="PTHR43386">
    <property type="entry name" value="OLIGOPEPTIDE TRANSPORT SYSTEM PERMEASE PROTEIN APPC"/>
    <property type="match status" value="1"/>
</dbReference>
<proteinExistence type="inferred from homology"/>
<comment type="similarity">
    <text evidence="7">Belongs to the binding-protein-dependent transport system permease family.</text>
</comment>
<evidence type="ECO:0000256" key="3">
    <source>
        <dbReference type="ARBA" id="ARBA00022475"/>
    </source>
</evidence>
<keyword evidence="6 7" id="KW-0472">Membrane</keyword>
<evidence type="ECO:0000256" key="4">
    <source>
        <dbReference type="ARBA" id="ARBA00022692"/>
    </source>
</evidence>
<evidence type="ECO:0000313" key="10">
    <source>
        <dbReference type="Proteomes" id="UP000199112"/>
    </source>
</evidence>
<dbReference type="GO" id="GO:0055085">
    <property type="term" value="P:transmembrane transport"/>
    <property type="evidence" value="ECO:0007669"/>
    <property type="project" value="InterPro"/>
</dbReference>
<accession>A0A1H6FX45</accession>
<reference evidence="10" key="1">
    <citation type="submission" date="2016-10" db="EMBL/GenBank/DDBJ databases">
        <authorList>
            <person name="Varghese N."/>
            <person name="Submissions S."/>
        </authorList>
    </citation>
    <scope>NUCLEOTIDE SEQUENCE [LARGE SCALE GENOMIC DNA]</scope>
    <source>
        <strain evidence="10">CGMCC 1.8981</strain>
    </source>
</reference>
<evidence type="ECO:0000256" key="6">
    <source>
        <dbReference type="ARBA" id="ARBA00023136"/>
    </source>
</evidence>
<name>A0A1H6FX45_9EURY</name>
<evidence type="ECO:0000256" key="1">
    <source>
        <dbReference type="ARBA" id="ARBA00004651"/>
    </source>
</evidence>
<dbReference type="InterPro" id="IPR025966">
    <property type="entry name" value="OppC_N"/>
</dbReference>
<dbReference type="OrthoDB" id="312811at2157"/>
<comment type="subcellular location">
    <subcellularLocation>
        <location evidence="1 7">Cell membrane</location>
        <topology evidence="1 7">Multi-pass membrane protein</topology>
    </subcellularLocation>
</comment>
<feature type="transmembrane region" description="Helical" evidence="7">
    <location>
        <begin position="21"/>
        <end position="41"/>
    </location>
</feature>
<keyword evidence="3" id="KW-1003">Cell membrane</keyword>
<dbReference type="Proteomes" id="UP000199112">
    <property type="component" value="Unassembled WGS sequence"/>
</dbReference>
<dbReference type="Gene3D" id="1.10.3720.10">
    <property type="entry name" value="MetI-like"/>
    <property type="match status" value="1"/>
</dbReference>
<feature type="transmembrane region" description="Helical" evidence="7">
    <location>
        <begin position="151"/>
        <end position="171"/>
    </location>
</feature>
<feature type="transmembrane region" description="Helical" evidence="7">
    <location>
        <begin position="296"/>
        <end position="318"/>
    </location>
</feature>
<sequence length="338" mass="36399">MIPDRLKSNLRREWNESLLAKVGLAIAIVIILLALFAPVLATHNPHTTGNFDEHGNPYPPMGVEHDTHMWEEGEDGQERVSYTVEPSDEHYLGTNNIGQDVFSRVLFGARTSLLVGLLGTGLATAFGVPFGLVSGYYGGRIDDGMMRIADIMLAFPSLVLAIALIGVFGPSTQYIPDPIVMAGFAEGMPEYAVLPGTVTLVVALVTWVWFARVARGEAMSIRNEEYVKAAKSLGAPNRTILLRHVLPNSLTPVIVLATIQVAAIILLESSLSYLGFSGTTLSWGYEIQQGQDYLATAWWIATVPGIAIVLAVISINLLGDWLRDSLDPNIEGEGGGAG</sequence>
<dbReference type="AlphaFoldDB" id="A0A1H6FX45"/>
<dbReference type="Pfam" id="PF12911">
    <property type="entry name" value="OppC_N"/>
    <property type="match status" value="1"/>
</dbReference>
<keyword evidence="2 7" id="KW-0813">Transport</keyword>
<organism evidence="9 10">
    <name type="scientific">Natronorubrum sediminis</name>
    <dbReference type="NCBI Taxonomy" id="640943"/>
    <lineage>
        <taxon>Archaea</taxon>
        <taxon>Methanobacteriati</taxon>
        <taxon>Methanobacteriota</taxon>
        <taxon>Stenosarchaea group</taxon>
        <taxon>Halobacteria</taxon>
        <taxon>Halobacteriales</taxon>
        <taxon>Natrialbaceae</taxon>
        <taxon>Natronorubrum</taxon>
    </lineage>
</organism>